<name>A0A834GSU5_RHOSS</name>
<organism evidence="2 3">
    <name type="scientific">Rhododendron simsii</name>
    <name type="common">Sims's rhododendron</name>
    <dbReference type="NCBI Taxonomy" id="118357"/>
    <lineage>
        <taxon>Eukaryota</taxon>
        <taxon>Viridiplantae</taxon>
        <taxon>Streptophyta</taxon>
        <taxon>Embryophyta</taxon>
        <taxon>Tracheophyta</taxon>
        <taxon>Spermatophyta</taxon>
        <taxon>Magnoliopsida</taxon>
        <taxon>eudicotyledons</taxon>
        <taxon>Gunneridae</taxon>
        <taxon>Pentapetalae</taxon>
        <taxon>asterids</taxon>
        <taxon>Ericales</taxon>
        <taxon>Ericaceae</taxon>
        <taxon>Ericoideae</taxon>
        <taxon>Rhodoreae</taxon>
        <taxon>Rhododendron</taxon>
    </lineage>
</organism>
<dbReference type="OrthoDB" id="10669166at2759"/>
<comment type="caution">
    <text evidence="2">The sequence shown here is derived from an EMBL/GenBank/DDBJ whole genome shotgun (WGS) entry which is preliminary data.</text>
</comment>
<reference evidence="2" key="1">
    <citation type="submission" date="2019-11" db="EMBL/GenBank/DDBJ databases">
        <authorList>
            <person name="Liu Y."/>
            <person name="Hou J."/>
            <person name="Li T.-Q."/>
            <person name="Guan C.-H."/>
            <person name="Wu X."/>
            <person name="Wu H.-Z."/>
            <person name="Ling F."/>
            <person name="Zhang R."/>
            <person name="Shi X.-G."/>
            <person name="Ren J.-P."/>
            <person name="Chen E.-F."/>
            <person name="Sun J.-M."/>
        </authorList>
    </citation>
    <scope>NUCLEOTIDE SEQUENCE</scope>
    <source>
        <strain evidence="2">Adult_tree_wgs_1</strain>
        <tissue evidence="2">Leaves</tissue>
    </source>
</reference>
<dbReference type="AlphaFoldDB" id="A0A834GSU5"/>
<accession>A0A834GSU5</accession>
<keyword evidence="1" id="KW-1133">Transmembrane helix</keyword>
<evidence type="ECO:0000313" key="2">
    <source>
        <dbReference type="EMBL" id="KAF7139182.1"/>
    </source>
</evidence>
<feature type="transmembrane region" description="Helical" evidence="1">
    <location>
        <begin position="118"/>
        <end position="136"/>
    </location>
</feature>
<evidence type="ECO:0000313" key="3">
    <source>
        <dbReference type="Proteomes" id="UP000626092"/>
    </source>
</evidence>
<gene>
    <name evidence="2" type="ORF">RHSIM_Rhsim07G0195800</name>
</gene>
<dbReference type="EMBL" id="WJXA01000007">
    <property type="protein sequence ID" value="KAF7139182.1"/>
    <property type="molecule type" value="Genomic_DNA"/>
</dbReference>
<keyword evidence="1" id="KW-0472">Membrane</keyword>
<feature type="transmembrane region" description="Helical" evidence="1">
    <location>
        <begin position="85"/>
        <end position="106"/>
    </location>
</feature>
<sequence length="243" mass="28019">MYLTSLAKKCYKVVGKDKDLWANVKAGLMILSNVVSVGNSLYESRNIFEGKPIFRVATTFRVMSPNVHAAEHEWNRNTLTREKDMSLRVLSFIMFLSKIASTANSLLEVKEKLKSWNWFQVLIILMALLLVNYYIIRITYAKKDDSDVLDDKLESSANWQVTLYIDHFPHFTLLTFVFEGLCMNMHIRKTSRLAHNVLCISTTLAAHSVLYISTTLAVSNSLHESDEKDRAWNWFKFLLLAAR</sequence>
<keyword evidence="3" id="KW-1185">Reference proteome</keyword>
<protein>
    <submittedName>
        <fullName evidence="2">Uncharacterized protein</fullName>
    </submittedName>
</protein>
<keyword evidence="1" id="KW-0812">Transmembrane</keyword>
<dbReference type="Proteomes" id="UP000626092">
    <property type="component" value="Unassembled WGS sequence"/>
</dbReference>
<evidence type="ECO:0000256" key="1">
    <source>
        <dbReference type="SAM" id="Phobius"/>
    </source>
</evidence>
<feature type="transmembrane region" description="Helical" evidence="1">
    <location>
        <begin position="193"/>
        <end position="212"/>
    </location>
</feature>
<proteinExistence type="predicted"/>